<evidence type="ECO:0000256" key="10">
    <source>
        <dbReference type="ARBA" id="ARBA00023136"/>
    </source>
</evidence>
<evidence type="ECO:0000256" key="3">
    <source>
        <dbReference type="ARBA" id="ARBA00022448"/>
    </source>
</evidence>
<dbReference type="GO" id="GO:0015252">
    <property type="term" value="F:proton channel activity"/>
    <property type="evidence" value="ECO:0007669"/>
    <property type="project" value="InterPro"/>
</dbReference>
<dbReference type="Proteomes" id="UP000192472">
    <property type="component" value="Unassembled WGS sequence"/>
</dbReference>
<keyword evidence="7" id="KW-0630">Potassium</keyword>
<comment type="similarity">
    <text evidence="2">Belongs to the TMEM175 family.</text>
</comment>
<feature type="transmembrane region" description="Helical" evidence="13">
    <location>
        <begin position="64"/>
        <end position="83"/>
    </location>
</feature>
<keyword evidence="15" id="KW-1185">Reference proteome</keyword>
<evidence type="ECO:0000256" key="8">
    <source>
        <dbReference type="ARBA" id="ARBA00022989"/>
    </source>
</evidence>
<dbReference type="OrthoDB" id="7626281at2"/>
<evidence type="ECO:0008006" key="16">
    <source>
        <dbReference type="Google" id="ProtNLM"/>
    </source>
</evidence>
<accession>A0A1W2GEP4</accession>
<gene>
    <name evidence="14" type="ORF">SAMN04488029_2157</name>
</gene>
<protein>
    <recommendedName>
        <fullName evidence="16">DUF1211 domain-containing protein</fullName>
    </recommendedName>
</protein>
<evidence type="ECO:0000313" key="14">
    <source>
        <dbReference type="EMBL" id="SMD34726.1"/>
    </source>
</evidence>
<evidence type="ECO:0000256" key="6">
    <source>
        <dbReference type="ARBA" id="ARBA00022826"/>
    </source>
</evidence>
<keyword evidence="6" id="KW-0631">Potassium channel</keyword>
<dbReference type="AlphaFoldDB" id="A0A1W2GEP4"/>
<keyword evidence="8 13" id="KW-1133">Transmembrane helix</keyword>
<keyword evidence="11" id="KW-0407">Ion channel</keyword>
<evidence type="ECO:0000256" key="11">
    <source>
        <dbReference type="ARBA" id="ARBA00023303"/>
    </source>
</evidence>
<keyword evidence="9" id="KW-0406">Ion transport</keyword>
<evidence type="ECO:0000256" key="2">
    <source>
        <dbReference type="ARBA" id="ARBA00006920"/>
    </source>
</evidence>
<keyword evidence="5 13" id="KW-0812">Transmembrane</keyword>
<evidence type="ECO:0000256" key="5">
    <source>
        <dbReference type="ARBA" id="ARBA00022692"/>
    </source>
</evidence>
<dbReference type="Pfam" id="PF06736">
    <property type="entry name" value="TMEM175"/>
    <property type="match status" value="1"/>
</dbReference>
<feature type="transmembrane region" description="Helical" evidence="13">
    <location>
        <begin position="193"/>
        <end position="214"/>
    </location>
</feature>
<evidence type="ECO:0000256" key="7">
    <source>
        <dbReference type="ARBA" id="ARBA00022958"/>
    </source>
</evidence>
<evidence type="ECO:0000256" key="4">
    <source>
        <dbReference type="ARBA" id="ARBA00022538"/>
    </source>
</evidence>
<evidence type="ECO:0000256" key="9">
    <source>
        <dbReference type="ARBA" id="ARBA00023065"/>
    </source>
</evidence>
<comment type="subcellular location">
    <subcellularLocation>
        <location evidence="1">Membrane</location>
        <topology evidence="1">Multi-pass membrane protein</topology>
    </subcellularLocation>
</comment>
<keyword evidence="10 13" id="KW-0472">Membrane</keyword>
<dbReference type="STRING" id="692418.SAMN04488029_2157"/>
<reference evidence="14 15" key="1">
    <citation type="submission" date="2017-04" db="EMBL/GenBank/DDBJ databases">
        <authorList>
            <person name="Afonso C.L."/>
            <person name="Miller P.J."/>
            <person name="Scott M.A."/>
            <person name="Spackman E."/>
            <person name="Goraichik I."/>
            <person name="Dimitrov K.M."/>
            <person name="Suarez D.L."/>
            <person name="Swayne D.E."/>
        </authorList>
    </citation>
    <scope>NUCLEOTIDE SEQUENCE [LARGE SCALE GENOMIC DNA]</scope>
    <source>
        <strain evidence="14 15">DSM 26133</strain>
    </source>
</reference>
<evidence type="ECO:0000313" key="15">
    <source>
        <dbReference type="Proteomes" id="UP000192472"/>
    </source>
</evidence>
<proteinExistence type="inferred from homology"/>
<organism evidence="14 15">
    <name type="scientific">Reichenbachiella faecimaris</name>
    <dbReference type="NCBI Taxonomy" id="692418"/>
    <lineage>
        <taxon>Bacteria</taxon>
        <taxon>Pseudomonadati</taxon>
        <taxon>Bacteroidota</taxon>
        <taxon>Cytophagia</taxon>
        <taxon>Cytophagales</taxon>
        <taxon>Reichenbachiellaceae</taxon>
        <taxon>Reichenbachiella</taxon>
    </lineage>
</organism>
<feature type="transmembrane region" description="Helical" evidence="13">
    <location>
        <begin position="30"/>
        <end position="49"/>
    </location>
</feature>
<keyword evidence="4" id="KW-0633">Potassium transport</keyword>
<evidence type="ECO:0000256" key="1">
    <source>
        <dbReference type="ARBA" id="ARBA00004141"/>
    </source>
</evidence>
<name>A0A1W2GEP4_REIFA</name>
<sequence length="250" mass="28847">MVRSALKEKTLKDSDVPFRFRGVDNTRVEALSDGVFAIATALLVISSSIPETYAELLHFLKDLVPFALCMALLMLIWFQHYVFFIRYGFKDAKIVAVNTLLLFLILFYIYPLKFLMQLLYDMFSAMFTKNWEAFNHIFTNVIRIEDTPNLMSIYGFGAASIFFTLAIMYLIAYRRAEELELNPKEKFLTRISMRANLLMGAIPLTSCLFCLLPVEPNISFAVGGFIYWLYPIIMVPFSIRNKKILSKISN</sequence>
<dbReference type="RefSeq" id="WP_084372825.1">
    <property type="nucleotide sequence ID" value="NZ_FWYF01000002.1"/>
</dbReference>
<evidence type="ECO:0000256" key="13">
    <source>
        <dbReference type="SAM" id="Phobius"/>
    </source>
</evidence>
<dbReference type="GO" id="GO:0005267">
    <property type="term" value="F:potassium channel activity"/>
    <property type="evidence" value="ECO:0007669"/>
    <property type="project" value="UniProtKB-KW"/>
</dbReference>
<dbReference type="GO" id="GO:0016020">
    <property type="term" value="C:membrane"/>
    <property type="evidence" value="ECO:0007669"/>
    <property type="project" value="UniProtKB-SubCell"/>
</dbReference>
<dbReference type="InterPro" id="IPR010617">
    <property type="entry name" value="TMEM175-like"/>
</dbReference>
<feature type="transmembrane region" description="Helical" evidence="13">
    <location>
        <begin position="95"/>
        <end position="116"/>
    </location>
</feature>
<feature type="transmembrane region" description="Helical" evidence="13">
    <location>
        <begin position="153"/>
        <end position="172"/>
    </location>
</feature>
<keyword evidence="3" id="KW-0813">Transport</keyword>
<evidence type="ECO:0000256" key="12">
    <source>
        <dbReference type="ARBA" id="ARBA00034430"/>
    </source>
</evidence>
<dbReference type="EMBL" id="FWYF01000002">
    <property type="protein sequence ID" value="SMD34726.1"/>
    <property type="molecule type" value="Genomic_DNA"/>
</dbReference>
<comment type="catalytic activity">
    <reaction evidence="12">
        <text>K(+)(in) = K(+)(out)</text>
        <dbReference type="Rhea" id="RHEA:29463"/>
        <dbReference type="ChEBI" id="CHEBI:29103"/>
    </reaction>
</comment>
<feature type="transmembrane region" description="Helical" evidence="13">
    <location>
        <begin position="220"/>
        <end position="239"/>
    </location>
</feature>